<dbReference type="AlphaFoldDB" id="A0AAP0GR03"/>
<evidence type="ECO:0000256" key="1">
    <source>
        <dbReference type="SAM" id="MobiDB-lite"/>
    </source>
</evidence>
<organism evidence="2 3">
    <name type="scientific">Deinandra increscens subsp. villosa</name>
    <dbReference type="NCBI Taxonomy" id="3103831"/>
    <lineage>
        <taxon>Eukaryota</taxon>
        <taxon>Viridiplantae</taxon>
        <taxon>Streptophyta</taxon>
        <taxon>Embryophyta</taxon>
        <taxon>Tracheophyta</taxon>
        <taxon>Spermatophyta</taxon>
        <taxon>Magnoliopsida</taxon>
        <taxon>eudicotyledons</taxon>
        <taxon>Gunneridae</taxon>
        <taxon>Pentapetalae</taxon>
        <taxon>asterids</taxon>
        <taxon>campanulids</taxon>
        <taxon>Asterales</taxon>
        <taxon>Asteraceae</taxon>
        <taxon>Asteroideae</taxon>
        <taxon>Heliantheae alliance</taxon>
        <taxon>Madieae</taxon>
        <taxon>Madiinae</taxon>
        <taxon>Deinandra</taxon>
    </lineage>
</organism>
<keyword evidence="3" id="KW-1185">Reference proteome</keyword>
<evidence type="ECO:0000313" key="2">
    <source>
        <dbReference type="EMBL" id="KAK9058351.1"/>
    </source>
</evidence>
<evidence type="ECO:0000313" key="3">
    <source>
        <dbReference type="Proteomes" id="UP001408789"/>
    </source>
</evidence>
<feature type="compositionally biased region" description="Basic residues" evidence="1">
    <location>
        <begin position="221"/>
        <end position="234"/>
    </location>
</feature>
<reference evidence="2 3" key="1">
    <citation type="submission" date="2024-04" db="EMBL/GenBank/DDBJ databases">
        <title>The reference genome of an endangered Asteraceae, Deinandra increscens subsp. villosa, native to the Central Coast of California.</title>
        <authorList>
            <person name="Guilliams M."/>
            <person name="Hasenstab-Lehman K."/>
            <person name="Meyer R."/>
            <person name="Mcevoy S."/>
        </authorList>
    </citation>
    <scope>NUCLEOTIDE SEQUENCE [LARGE SCALE GENOMIC DNA]</scope>
    <source>
        <tissue evidence="2">Leaf</tissue>
    </source>
</reference>
<accession>A0AAP0GR03</accession>
<dbReference type="PANTHER" id="PTHR35770">
    <property type="entry name" value="U2 SMALL NUCLEAR RIBONUCLEOPROTEIN AUXILIARY FACTOR-LIKE PROTEIN"/>
    <property type="match status" value="1"/>
</dbReference>
<sequence length="245" mass="27358">MDLGNFEALFGEPKVEPDSIHRPFLFQVDAPDPRQLRVVVTDFFSTTFQALRSIQQLDDMRDETGVGGSWSDFLEYFVTSLNSGDVKLVLEGQSKSTGPESARLVAQKSKGMPRISVSLLRLVGTAANEAMATLSLHMYKSYKSNQILLLQEQEGRNRLTKMLSAEQEKSGHLQKQLDGLLYSNRQKIHDKLTSDTGISGVLFSPNLNDKQPEQNPSPMKAPKRVVPAHRRSKVRGALLQDTEDD</sequence>
<name>A0AAP0GR03_9ASTR</name>
<proteinExistence type="predicted"/>
<feature type="compositionally biased region" description="Polar residues" evidence="1">
    <location>
        <begin position="205"/>
        <end position="217"/>
    </location>
</feature>
<dbReference type="PANTHER" id="PTHR35770:SF1">
    <property type="entry name" value="U2 SMALL NUCLEAR RIBONUCLEOPROTEIN AUXILIARY FACTOR-LIKE PROTEIN"/>
    <property type="match status" value="1"/>
</dbReference>
<comment type="caution">
    <text evidence="2">The sequence shown here is derived from an EMBL/GenBank/DDBJ whole genome shotgun (WGS) entry which is preliminary data.</text>
</comment>
<dbReference type="EMBL" id="JBCNJP010000023">
    <property type="protein sequence ID" value="KAK9058351.1"/>
    <property type="molecule type" value="Genomic_DNA"/>
</dbReference>
<protein>
    <submittedName>
        <fullName evidence="2">Uncharacterized protein</fullName>
    </submittedName>
</protein>
<gene>
    <name evidence="2" type="ORF">SSX86_023192</name>
</gene>
<dbReference type="Proteomes" id="UP001408789">
    <property type="component" value="Unassembled WGS sequence"/>
</dbReference>
<feature type="region of interest" description="Disordered" evidence="1">
    <location>
        <begin position="203"/>
        <end position="245"/>
    </location>
</feature>